<feature type="compositionally biased region" description="Basic and acidic residues" evidence="2">
    <location>
        <begin position="443"/>
        <end position="465"/>
    </location>
</feature>
<proteinExistence type="predicted"/>
<dbReference type="GO" id="GO:0016491">
    <property type="term" value="F:oxidoreductase activity"/>
    <property type="evidence" value="ECO:0007669"/>
    <property type="project" value="InterPro"/>
</dbReference>
<dbReference type="PROSITE" id="PS00498">
    <property type="entry name" value="TYROSINASE_2"/>
    <property type="match status" value="1"/>
</dbReference>
<dbReference type="PANTHER" id="PTHR11474:SF50">
    <property type="entry name" value="TYROSINASE COPPER-BINDING DOMAIN-CONTAINING PROTEIN"/>
    <property type="match status" value="1"/>
</dbReference>
<dbReference type="InterPro" id="IPR002227">
    <property type="entry name" value="Tyrosinase_Cu-bd"/>
</dbReference>
<dbReference type="Gene3D" id="1.10.1280.10">
    <property type="entry name" value="Di-copper center containing domain from catechol oxidase"/>
    <property type="match status" value="1"/>
</dbReference>
<dbReference type="Pfam" id="PF00264">
    <property type="entry name" value="Tyrosinase"/>
    <property type="match status" value="1"/>
</dbReference>
<dbReference type="OrthoDB" id="6132182at2759"/>
<name>A0A811KY04_9BILA</name>
<protein>
    <recommendedName>
        <fullName evidence="3">Tyrosinase copper-binding domain-containing protein</fullName>
    </recommendedName>
</protein>
<dbReference type="EMBL" id="CAJFDH010000004">
    <property type="protein sequence ID" value="CAD5219766.1"/>
    <property type="molecule type" value="Genomic_DNA"/>
</dbReference>
<accession>A0A811KY04</accession>
<sequence length="529" mass="60866">MVSTSGSHIGSTSFCHDPEFCMHPTDNATQLDEMKWPEKIRDYVHCMDLVCQCGAFNGTVVGNNCVLQNGKVLRKALRKEFRQLTTEERVAYTSVLQQLHQEGVLNYLGTLHKTAGIHSGPAFFPWHREFFKRTELLLRTYNPEIAIPYWDSTLDNYLADPYSSMMFTYDLLGEPGERGYVYNTVFSNWTTMDGRPTWYRSFGKEPDGELFNNKRIEWVMSQTDVHYVLTYSLPLIGCKGYYLDERFLEYSHDYVHYFMSGDMQDRATSSNDPAFFLHHSFVDSIWEDWRQAKQRPEQREEDWPIDNLECAPGWHFKNASMPLLKPFKNKDALSRKYTENLFSYASRPTCTNETKDCGSEFLFCDTVTTPESPHCVAKVKFTGSCTGFEWSDDICYFGKCINGTCQPRKEDVPLGFPTPPTFVIPENHPFFTHPKKIGPKGKGNGDERKENEVKLDNDDNKDKVNSKFVQEEANSSNDGDSSDDSEDENFLSKEPSGSIEKTAVKLESETLKIKAPRRTEFVSKTSRFM</sequence>
<evidence type="ECO:0000313" key="5">
    <source>
        <dbReference type="Proteomes" id="UP000614601"/>
    </source>
</evidence>
<dbReference type="Proteomes" id="UP000614601">
    <property type="component" value="Unassembled WGS sequence"/>
</dbReference>
<gene>
    <name evidence="4" type="ORF">BOKJ2_LOCUS8608</name>
</gene>
<reference evidence="4" key="1">
    <citation type="submission" date="2020-09" db="EMBL/GenBank/DDBJ databases">
        <authorList>
            <person name="Kikuchi T."/>
        </authorList>
    </citation>
    <scope>NUCLEOTIDE SEQUENCE</scope>
    <source>
        <strain evidence="4">SH1</strain>
    </source>
</reference>
<evidence type="ECO:0000313" key="4">
    <source>
        <dbReference type="EMBL" id="CAD5219766.1"/>
    </source>
</evidence>
<feature type="compositionally biased region" description="Acidic residues" evidence="2">
    <location>
        <begin position="480"/>
        <end position="489"/>
    </location>
</feature>
<evidence type="ECO:0000256" key="1">
    <source>
        <dbReference type="ARBA" id="ARBA00022723"/>
    </source>
</evidence>
<keyword evidence="5" id="KW-1185">Reference proteome</keyword>
<keyword evidence="1" id="KW-0479">Metal-binding</keyword>
<dbReference type="PRINTS" id="PR00092">
    <property type="entry name" value="TYROSINASE"/>
</dbReference>
<dbReference type="InterPro" id="IPR050316">
    <property type="entry name" value="Tyrosinase/Hemocyanin"/>
</dbReference>
<dbReference type="AlphaFoldDB" id="A0A811KY04"/>
<dbReference type="EMBL" id="CAJFCW020000004">
    <property type="protein sequence ID" value="CAG9112856.1"/>
    <property type="molecule type" value="Genomic_DNA"/>
</dbReference>
<evidence type="ECO:0000259" key="3">
    <source>
        <dbReference type="PROSITE" id="PS00498"/>
    </source>
</evidence>
<feature type="region of interest" description="Disordered" evidence="2">
    <location>
        <begin position="425"/>
        <end position="503"/>
    </location>
</feature>
<dbReference type="PANTHER" id="PTHR11474">
    <property type="entry name" value="TYROSINASE FAMILY MEMBER"/>
    <property type="match status" value="1"/>
</dbReference>
<feature type="domain" description="Tyrosinase copper-binding" evidence="3">
    <location>
        <begin position="272"/>
        <end position="283"/>
    </location>
</feature>
<dbReference type="InterPro" id="IPR008922">
    <property type="entry name" value="Di-copper_centre_dom_sf"/>
</dbReference>
<evidence type="ECO:0000256" key="2">
    <source>
        <dbReference type="SAM" id="MobiDB-lite"/>
    </source>
</evidence>
<organism evidence="4 5">
    <name type="scientific">Bursaphelenchus okinawaensis</name>
    <dbReference type="NCBI Taxonomy" id="465554"/>
    <lineage>
        <taxon>Eukaryota</taxon>
        <taxon>Metazoa</taxon>
        <taxon>Ecdysozoa</taxon>
        <taxon>Nematoda</taxon>
        <taxon>Chromadorea</taxon>
        <taxon>Rhabditida</taxon>
        <taxon>Tylenchina</taxon>
        <taxon>Tylenchomorpha</taxon>
        <taxon>Aphelenchoidea</taxon>
        <taxon>Aphelenchoididae</taxon>
        <taxon>Bursaphelenchus</taxon>
    </lineage>
</organism>
<comment type="caution">
    <text evidence="4">The sequence shown here is derived from an EMBL/GenBank/DDBJ whole genome shotgun (WGS) entry which is preliminary data.</text>
</comment>
<dbReference type="GO" id="GO:0046872">
    <property type="term" value="F:metal ion binding"/>
    <property type="evidence" value="ECO:0007669"/>
    <property type="project" value="UniProtKB-KW"/>
</dbReference>
<dbReference type="Proteomes" id="UP000783686">
    <property type="component" value="Unassembled WGS sequence"/>
</dbReference>
<dbReference type="SUPFAM" id="SSF48056">
    <property type="entry name" value="Di-copper centre-containing domain"/>
    <property type="match status" value="1"/>
</dbReference>